<dbReference type="InterPro" id="IPR045851">
    <property type="entry name" value="AMP-bd_C_sf"/>
</dbReference>
<evidence type="ECO:0000256" key="1">
    <source>
        <dbReference type="ARBA" id="ARBA00022450"/>
    </source>
</evidence>
<dbReference type="InterPro" id="IPR023213">
    <property type="entry name" value="CAT-like_dom_sf"/>
</dbReference>
<feature type="domain" description="Carrier" evidence="6">
    <location>
        <begin position="793"/>
        <end position="869"/>
    </location>
</feature>
<organism evidence="7 8">
    <name type="scientific">Remersonia thermophila</name>
    <dbReference type="NCBI Taxonomy" id="72144"/>
    <lineage>
        <taxon>Eukaryota</taxon>
        <taxon>Fungi</taxon>
        <taxon>Dikarya</taxon>
        <taxon>Ascomycota</taxon>
        <taxon>Pezizomycotina</taxon>
        <taxon>Sordariomycetes</taxon>
        <taxon>Sordariomycetidae</taxon>
        <taxon>Sordariales</taxon>
        <taxon>Sordariales incertae sedis</taxon>
        <taxon>Remersonia</taxon>
    </lineage>
</organism>
<dbReference type="InterPro" id="IPR009081">
    <property type="entry name" value="PP-bd_ACP"/>
</dbReference>
<protein>
    <recommendedName>
        <fullName evidence="6">Carrier domain-containing protein</fullName>
    </recommendedName>
</protein>
<dbReference type="CDD" id="cd19545">
    <property type="entry name" value="FUM14_C_NRPS-like"/>
    <property type="match status" value="1"/>
</dbReference>
<name>A0ABR4D2C0_9PEZI</name>
<sequence>MSPTAIAESVYPASPEFSRLPATLPPTKVNGNGVSMYADAAAPEVVSAAVPASLKKETVLLAWLITLLRTSEEREASFEWSYTSDPKSVDLTAARRPLVSKDVVESLDANLDQITANISRYLTSPSLRSPGLSGDVCLVLSTGTLDQAQAVVNKDGPTLHITARLRERALEIRPVWYRNDMLPFTVRRLVETLLDTVSLCTSTPTTSLSTLLGPTTHDLDYIWSWNHDLPPTYDACMHDIISQRAQQHPDKQAIDSWDGSLTYREIEQYSTVLAHHLRTDLGVQLRDVVPVCFEKSRWTTVAVLGVMKAGATMVLMDPTLPLARLQNMAKQVGGKVMVTGHNQRSLGQSIIPEGKLATIDADFFALQPDRIIGDLPEVPPSTLMYIIFTSGSTGTPKGVQISHRSYTSSAYPRAAAVGYNPGTRTLDFASYAFDVSIDSMLLTLANGGCLCIPSDEARLNDINGAMRNMRVNYAGITPSVARILDDDVIDNLTHGFGLGGEAVSARDVNVWGKRARIVIGYGPCECTIGCTVNSSAATGRDYISIGPGNGACIWIADPDDHDKLVPVGAVGEILVEGPIVGQGYLNDPAKTAASFIEDPKWLVAGHGKAHPGRQGRLYKTGDLGRYDPDGSGGIVFVGRKDTQVKLRGQRVELGEIESQLTSRLPQNVDVVAEVVVPKGAAGGKATLVAFVAPRSVKASGKDADADLELATLGPEVADALVKADAEIAEVLPRYMVPTAYIPVNRIPTLVSGKTDRKRLKAFAANVDLREVAAKTENNPGGLHGDAAEAVEDRPLTEMETRLRAAWAAVLKVDVDKIRAGDNFFVLGGDSLAAMRLSSVCREAGLDISVANTFGHPTLSAMASVTTAILTSQAVSQRTPFSLLPQPAEPVILEASQACATDVNAVEDMYPCTPTQESLFTFSLKSTEPYVAQRVAKIPSHISTDAWKHAWEQVVSATPILRSRLVQMRDFAGLGQVVLTETIPWRHSTSSLDSYLASDRREQMGLGQPLTRYAIVEPATESGARYMVWTLHHAVYDGWSEPIVLARVRDVLQSAAPAANPSTTMADFVHFLKTATPDETTMSFWAKELAGATGPQFPRLPSRDFVPSPDVLLTRHISLPATQLATFPFTLATLIRGAWALVSSLHAGSHDIVFGETLMGRDIPLPGVESVVGPLIATVPIRVRVDSAATVHDYLATVQRQAGARVPHQHRGMQYIRRASRDAQYACEAPSGLVIQPEPEHGGVVEELGFQMADVVLEAVHFNPYPLMLACGIDKGVGGFRVAASFDSRVATEQEMGRVLAQLETVCRTLVEGLDKKVGEVDVLPQDEKEKIWGWNAEPPMRRGGKMGGVMAGMRPGDVFKARAAIPWVCQLRNPSVLAPVGCPGELWLESEFLTGDGVVDSPAWLTAGAGSYNGRKGKVQPTGIIVILQEDGSLVFVGHKDEKLGIQDAGYIVELEGHLATYLPETVRYAVAAGPQSSLVVFLERPGPGQEDGVEILAEPAIISLPDSESLRVTVSAGIPTSLSSALKRLDKFAENSLPSHLVPSGYIVVDDIPTKNGEINREAIEQLASNLPSSLLDQLRQGFQRAWTTAAPAQPTTLTTAEQILRAAWAAVLGILEERIDPDDNFFRLGGDSVLAMKLVSRLRSAGHVLTVADIFRHMRLSDAAKALKLNEITNGAKADERQRRYKPFSLIDVPDADRFVADVVRPNLQDKTWTVKDVYPVTDSQALDVAATVQVPRTSVQYTTLRSADGFDRVRLAQACQKLVNSHDILRTVFVEHESSLLQVVLSSFDVSLSTHSADSSNLDESVSKICNLHLENPASFRLGAPLVHCLLIQGPPGSKEEVFVFALSHALYDGVSLPILLHDLSTLYSGQSLNSTTTAPFASYLSLTRSPSNATPALAYWRNLLEGSQATVLPGQADVTCSADKAVFLTASAVPANEVIKTGTTTASLLSAAWALLLARRAKTKDVTFGSITSGRTAPAVLLDAGDAVIAGPCYQFTPVRVRFDEKIKTAADLLAGVQRQAAESSSWDFLGVSTVAEAVGWENRRTSGQGGALKGSHGIFFDSVVHHQDWDDFDEMEFGDGKCTVDIVNPHGDAARPLKVVSFVKGGEVHVGLVGYQEERELLEKVLEELAETVRELTQGGGGRLLEEVSQETAEVVGEVVDLVVAEMEAKVLNKKAAVMEKTGEVGEKKKGRGWKKRLSLWKKKTLGRPSA</sequence>
<dbReference type="PROSITE" id="PS00012">
    <property type="entry name" value="PHOSPHOPANTETHEINE"/>
    <property type="match status" value="1"/>
</dbReference>
<feature type="coiled-coil region" evidence="5">
    <location>
        <begin position="2117"/>
        <end position="2144"/>
    </location>
</feature>
<dbReference type="PANTHER" id="PTHR45527">
    <property type="entry name" value="NONRIBOSOMAL PEPTIDE SYNTHETASE"/>
    <property type="match status" value="1"/>
</dbReference>
<evidence type="ECO:0000256" key="4">
    <source>
        <dbReference type="ARBA" id="ARBA00029454"/>
    </source>
</evidence>
<evidence type="ECO:0000256" key="2">
    <source>
        <dbReference type="ARBA" id="ARBA00022553"/>
    </source>
</evidence>
<dbReference type="InterPro" id="IPR000873">
    <property type="entry name" value="AMP-dep_synth/lig_dom"/>
</dbReference>
<dbReference type="Gene3D" id="1.10.1200.10">
    <property type="entry name" value="ACP-like"/>
    <property type="match status" value="2"/>
</dbReference>
<dbReference type="RefSeq" id="XP_070863253.1">
    <property type="nucleotide sequence ID" value="XM_071013814.1"/>
</dbReference>
<dbReference type="Gene3D" id="3.30.559.10">
    <property type="entry name" value="Chloramphenicol acetyltransferase-like domain"/>
    <property type="match status" value="2"/>
</dbReference>
<dbReference type="Gene3D" id="3.40.50.12780">
    <property type="entry name" value="N-terminal domain of ligase-like"/>
    <property type="match status" value="1"/>
</dbReference>
<comment type="caution">
    <text evidence="7">The sequence shown here is derived from an EMBL/GenBank/DDBJ whole genome shotgun (WGS) entry which is preliminary data.</text>
</comment>
<proteinExistence type="inferred from homology"/>
<keyword evidence="1" id="KW-0596">Phosphopantetheine</keyword>
<dbReference type="InterPro" id="IPR001242">
    <property type="entry name" value="Condensation_dom"/>
</dbReference>
<dbReference type="SUPFAM" id="SSF52777">
    <property type="entry name" value="CoA-dependent acyltransferases"/>
    <property type="match status" value="4"/>
</dbReference>
<dbReference type="EMBL" id="JAZGUE010000007">
    <property type="protein sequence ID" value="KAL2264526.1"/>
    <property type="molecule type" value="Genomic_DNA"/>
</dbReference>
<dbReference type="GeneID" id="98128458"/>
<keyword evidence="3" id="KW-0436">Ligase</keyword>
<evidence type="ECO:0000313" key="7">
    <source>
        <dbReference type="EMBL" id="KAL2264526.1"/>
    </source>
</evidence>
<comment type="similarity">
    <text evidence="4">Belongs to the NRP synthetase family.</text>
</comment>
<dbReference type="PROSITE" id="PS50075">
    <property type="entry name" value="CARRIER"/>
    <property type="match status" value="2"/>
</dbReference>
<feature type="domain" description="Carrier" evidence="6">
    <location>
        <begin position="1597"/>
        <end position="1673"/>
    </location>
</feature>
<dbReference type="InterPro" id="IPR056896">
    <property type="entry name" value="SIDD_N"/>
</dbReference>
<dbReference type="Pfam" id="PF00501">
    <property type="entry name" value="AMP-binding"/>
    <property type="match status" value="1"/>
</dbReference>
<evidence type="ECO:0000256" key="5">
    <source>
        <dbReference type="SAM" id="Coils"/>
    </source>
</evidence>
<evidence type="ECO:0000313" key="8">
    <source>
        <dbReference type="Proteomes" id="UP001600064"/>
    </source>
</evidence>
<dbReference type="InterPro" id="IPR042099">
    <property type="entry name" value="ANL_N_sf"/>
</dbReference>
<dbReference type="Proteomes" id="UP001600064">
    <property type="component" value="Unassembled WGS sequence"/>
</dbReference>
<dbReference type="InterPro" id="IPR010071">
    <property type="entry name" value="AA_adenyl_dom"/>
</dbReference>
<dbReference type="SUPFAM" id="SSF47336">
    <property type="entry name" value="ACP-like"/>
    <property type="match status" value="2"/>
</dbReference>
<dbReference type="InterPro" id="IPR006162">
    <property type="entry name" value="Ppantetheine_attach_site"/>
</dbReference>
<gene>
    <name evidence="7" type="ORF">VTJ83DRAFT_7036</name>
</gene>
<dbReference type="InterPro" id="IPR036736">
    <property type="entry name" value="ACP-like_sf"/>
</dbReference>
<dbReference type="PANTHER" id="PTHR45527:SF3">
    <property type="entry name" value="SIDEROPHORE SYNTHETASE (EUROFUNG)"/>
    <property type="match status" value="1"/>
</dbReference>
<keyword evidence="8" id="KW-1185">Reference proteome</keyword>
<accession>A0ABR4D2C0</accession>
<evidence type="ECO:0000256" key="3">
    <source>
        <dbReference type="ARBA" id="ARBA00022598"/>
    </source>
</evidence>
<dbReference type="Pfam" id="PF00668">
    <property type="entry name" value="Condensation"/>
    <property type="match status" value="2"/>
</dbReference>
<dbReference type="Gene3D" id="3.30.300.30">
    <property type="match status" value="2"/>
</dbReference>
<keyword evidence="2" id="KW-0597">Phosphoprotein</keyword>
<dbReference type="SMART" id="SM00823">
    <property type="entry name" value="PKS_PP"/>
    <property type="match status" value="2"/>
</dbReference>
<dbReference type="NCBIfam" id="TIGR01733">
    <property type="entry name" value="AA-adenyl-dom"/>
    <property type="match status" value="1"/>
</dbReference>
<dbReference type="InterPro" id="IPR020806">
    <property type="entry name" value="PKS_PP-bd"/>
</dbReference>
<reference evidence="7 8" key="1">
    <citation type="journal article" date="2024" name="Commun. Biol.">
        <title>Comparative genomic analysis of thermophilic fungi reveals convergent evolutionary adaptations and gene losses.</title>
        <authorList>
            <person name="Steindorff A.S."/>
            <person name="Aguilar-Pontes M.V."/>
            <person name="Robinson A.J."/>
            <person name="Andreopoulos B."/>
            <person name="LaButti K."/>
            <person name="Kuo A."/>
            <person name="Mondo S."/>
            <person name="Riley R."/>
            <person name="Otillar R."/>
            <person name="Haridas S."/>
            <person name="Lipzen A."/>
            <person name="Grimwood J."/>
            <person name="Schmutz J."/>
            <person name="Clum A."/>
            <person name="Reid I.D."/>
            <person name="Moisan M.C."/>
            <person name="Butler G."/>
            <person name="Nguyen T.T.M."/>
            <person name="Dewar K."/>
            <person name="Conant G."/>
            <person name="Drula E."/>
            <person name="Henrissat B."/>
            <person name="Hansel C."/>
            <person name="Singer S."/>
            <person name="Hutchinson M.I."/>
            <person name="de Vries R.P."/>
            <person name="Natvig D.O."/>
            <person name="Powell A.J."/>
            <person name="Tsang A."/>
            <person name="Grigoriev I.V."/>
        </authorList>
    </citation>
    <scope>NUCLEOTIDE SEQUENCE [LARGE SCALE GENOMIC DNA]</scope>
    <source>
        <strain evidence="7 8">ATCC 22073</strain>
    </source>
</reference>
<dbReference type="Pfam" id="PF24895">
    <property type="entry name" value="SIDD_N"/>
    <property type="match status" value="1"/>
</dbReference>
<dbReference type="InterPro" id="IPR020845">
    <property type="entry name" value="AMP-binding_CS"/>
</dbReference>
<dbReference type="PROSITE" id="PS00455">
    <property type="entry name" value="AMP_BINDING"/>
    <property type="match status" value="1"/>
</dbReference>
<dbReference type="Pfam" id="PF00550">
    <property type="entry name" value="PP-binding"/>
    <property type="match status" value="2"/>
</dbReference>
<evidence type="ECO:0000259" key="6">
    <source>
        <dbReference type="PROSITE" id="PS50075"/>
    </source>
</evidence>
<dbReference type="Gene3D" id="3.30.559.30">
    <property type="entry name" value="Nonribosomal peptide synthetase, condensation domain"/>
    <property type="match status" value="2"/>
</dbReference>
<dbReference type="CDD" id="cd05918">
    <property type="entry name" value="A_NRPS_SidN3_like"/>
    <property type="match status" value="1"/>
</dbReference>
<keyword evidence="5" id="KW-0175">Coiled coil</keyword>
<dbReference type="SUPFAM" id="SSF56801">
    <property type="entry name" value="Acetyl-CoA synthetase-like"/>
    <property type="match status" value="2"/>
</dbReference>